<dbReference type="EMBL" id="JAQQWM010000009">
    <property type="protein sequence ID" value="KAK8048085.1"/>
    <property type="molecule type" value="Genomic_DNA"/>
</dbReference>
<sequence length="162" mass="19018">MFGQFWPKVLHTPQALVDDNEHDILAYPVSCSDRRQDVLPYEDATHWNNLRDSLLDAVFRDSGKPNTATDSISDYQLPPPEFKFFEYILRHHFQARFERRSVGGDDPETSRKSCEFLERNFIFHLDEENVAATLCDEDYHDGSGMLQSIEPPLELTYRRWAY</sequence>
<name>A0ABR1TN31_9PEZI</name>
<accession>A0ABR1TN31</accession>
<reference evidence="1 2" key="1">
    <citation type="submission" date="2023-01" db="EMBL/GenBank/DDBJ databases">
        <title>Analysis of 21 Apiospora genomes using comparative genomics revels a genus with tremendous synthesis potential of carbohydrate active enzymes and secondary metabolites.</title>
        <authorList>
            <person name="Sorensen T."/>
        </authorList>
    </citation>
    <scope>NUCLEOTIDE SEQUENCE [LARGE SCALE GENOMIC DNA]</scope>
    <source>
        <strain evidence="1 2">CBS 83171</strain>
    </source>
</reference>
<comment type="caution">
    <text evidence="1">The sequence shown here is derived from an EMBL/GenBank/DDBJ whole genome shotgun (WGS) entry which is preliminary data.</text>
</comment>
<keyword evidence="2" id="KW-1185">Reference proteome</keyword>
<dbReference type="Proteomes" id="UP001446871">
    <property type="component" value="Unassembled WGS sequence"/>
</dbReference>
<protein>
    <submittedName>
        <fullName evidence="1">Uncharacterized protein</fullName>
    </submittedName>
</protein>
<evidence type="ECO:0000313" key="1">
    <source>
        <dbReference type="EMBL" id="KAK8048085.1"/>
    </source>
</evidence>
<organism evidence="1 2">
    <name type="scientific">Apiospora saccharicola</name>
    <dbReference type="NCBI Taxonomy" id="335842"/>
    <lineage>
        <taxon>Eukaryota</taxon>
        <taxon>Fungi</taxon>
        <taxon>Dikarya</taxon>
        <taxon>Ascomycota</taxon>
        <taxon>Pezizomycotina</taxon>
        <taxon>Sordariomycetes</taxon>
        <taxon>Xylariomycetidae</taxon>
        <taxon>Amphisphaeriales</taxon>
        <taxon>Apiosporaceae</taxon>
        <taxon>Apiospora</taxon>
    </lineage>
</organism>
<gene>
    <name evidence="1" type="ORF">PG996_016149</name>
</gene>
<evidence type="ECO:0000313" key="2">
    <source>
        <dbReference type="Proteomes" id="UP001446871"/>
    </source>
</evidence>
<proteinExistence type="predicted"/>